<dbReference type="GO" id="GO:0015729">
    <property type="term" value="P:oxaloacetate transport"/>
    <property type="evidence" value="ECO:0000318"/>
    <property type="project" value="GO_Central"/>
</dbReference>
<dbReference type="Gene3D" id="1.50.40.10">
    <property type="entry name" value="Mitochondrial carrier domain"/>
    <property type="match status" value="1"/>
</dbReference>
<dbReference type="GO" id="GO:1902358">
    <property type="term" value="P:sulfate transmembrane transport"/>
    <property type="evidence" value="ECO:0000318"/>
    <property type="project" value="GO_Central"/>
</dbReference>
<keyword evidence="5" id="KW-0677">Repeat</keyword>
<evidence type="ECO:0000313" key="11">
    <source>
        <dbReference type="Proteomes" id="UP000002279"/>
    </source>
</evidence>
<evidence type="ECO:0000313" key="10">
    <source>
        <dbReference type="Ensembl" id="ENSOANP00000038920.1"/>
    </source>
</evidence>
<protein>
    <recommendedName>
        <fullName evidence="12">Solute carrier family 25 member 10</fullName>
    </recommendedName>
</protein>
<dbReference type="PRINTS" id="PR00926">
    <property type="entry name" value="MITOCARRIER"/>
</dbReference>
<dbReference type="PANTHER" id="PTHR45618">
    <property type="entry name" value="MITOCHONDRIAL DICARBOXYLATE CARRIER-RELATED"/>
    <property type="match status" value="1"/>
</dbReference>
<evidence type="ECO:0000256" key="5">
    <source>
        <dbReference type="ARBA" id="ARBA00022737"/>
    </source>
</evidence>
<feature type="repeat" description="Solcar" evidence="8">
    <location>
        <begin position="3"/>
        <end position="87"/>
    </location>
</feature>
<dbReference type="GO" id="GO:0015117">
    <property type="term" value="F:thiosulfate transmembrane transporter activity"/>
    <property type="evidence" value="ECO:0000318"/>
    <property type="project" value="GO_Central"/>
</dbReference>
<evidence type="ECO:0000256" key="9">
    <source>
        <dbReference type="RuleBase" id="RU000488"/>
    </source>
</evidence>
<keyword evidence="3 9" id="KW-0813">Transport</keyword>
<keyword evidence="4 8" id="KW-0812">Transmembrane</keyword>
<dbReference type="GO" id="GO:0071422">
    <property type="term" value="P:succinate transmembrane transport"/>
    <property type="evidence" value="ECO:0000318"/>
    <property type="project" value="GO_Central"/>
</dbReference>
<evidence type="ECO:0000256" key="2">
    <source>
        <dbReference type="ARBA" id="ARBA00006375"/>
    </source>
</evidence>
<keyword evidence="11" id="KW-1185">Reference proteome</keyword>
<comment type="similarity">
    <text evidence="2 9">Belongs to the mitochondrial carrier (TC 2.A.29) family.</text>
</comment>
<evidence type="ECO:0000256" key="7">
    <source>
        <dbReference type="ARBA" id="ARBA00023136"/>
    </source>
</evidence>
<evidence type="ECO:0000256" key="1">
    <source>
        <dbReference type="ARBA" id="ARBA00004141"/>
    </source>
</evidence>
<dbReference type="GO" id="GO:0015140">
    <property type="term" value="F:malate transmembrane transporter activity"/>
    <property type="evidence" value="ECO:0000318"/>
    <property type="project" value="GO_Central"/>
</dbReference>
<dbReference type="InterPro" id="IPR018108">
    <property type="entry name" value="MCP_transmembrane"/>
</dbReference>
<dbReference type="GO" id="GO:0015709">
    <property type="term" value="P:thiosulfate transport"/>
    <property type="evidence" value="ECO:0000318"/>
    <property type="project" value="GO_Central"/>
</dbReference>
<dbReference type="GO" id="GO:0015131">
    <property type="term" value="F:oxaloacetate transmembrane transporter activity"/>
    <property type="evidence" value="ECO:0000318"/>
    <property type="project" value="GO_Central"/>
</dbReference>
<reference evidence="10" key="1">
    <citation type="submission" date="2025-08" db="UniProtKB">
        <authorList>
            <consortium name="Ensembl"/>
        </authorList>
    </citation>
    <scope>IDENTIFICATION</scope>
    <source>
        <strain evidence="10">Glennie</strain>
    </source>
</reference>
<evidence type="ECO:0000256" key="6">
    <source>
        <dbReference type="ARBA" id="ARBA00022989"/>
    </source>
</evidence>
<dbReference type="FunCoup" id="A0A6I8NCZ5">
    <property type="interactions" value="1295"/>
</dbReference>
<accession>A0A6I8NCZ5</accession>
<dbReference type="GO" id="GO:0015116">
    <property type="term" value="F:sulfate transmembrane transporter activity"/>
    <property type="evidence" value="ECO:0000318"/>
    <property type="project" value="GO_Central"/>
</dbReference>
<feature type="repeat" description="Solcar" evidence="8">
    <location>
        <begin position="196"/>
        <end position="278"/>
    </location>
</feature>
<dbReference type="GeneTree" id="ENSGT00940000156783"/>
<organism evidence="10 11">
    <name type="scientific">Ornithorhynchus anatinus</name>
    <name type="common">Duckbill platypus</name>
    <dbReference type="NCBI Taxonomy" id="9258"/>
    <lineage>
        <taxon>Eukaryota</taxon>
        <taxon>Metazoa</taxon>
        <taxon>Chordata</taxon>
        <taxon>Craniata</taxon>
        <taxon>Vertebrata</taxon>
        <taxon>Euteleostomi</taxon>
        <taxon>Mammalia</taxon>
        <taxon>Monotremata</taxon>
        <taxon>Ornithorhynchidae</taxon>
        <taxon>Ornithorhynchus</taxon>
    </lineage>
</organism>
<dbReference type="InParanoid" id="A0A6I8NCZ5"/>
<proteinExistence type="inferred from homology"/>
<evidence type="ECO:0000256" key="8">
    <source>
        <dbReference type="PROSITE-ProRule" id="PRU00282"/>
    </source>
</evidence>
<dbReference type="Bgee" id="ENSOANG00000044154">
    <property type="expression patterns" value="Expressed in testis and 1 other cell type or tissue"/>
</dbReference>
<dbReference type="Proteomes" id="UP000002279">
    <property type="component" value="Unplaced"/>
</dbReference>
<dbReference type="Ensembl" id="ENSOANT00000071434.1">
    <property type="protein sequence ID" value="ENSOANP00000038920.1"/>
    <property type="gene ID" value="ENSOANG00000044154.1"/>
</dbReference>
<feature type="repeat" description="Solcar" evidence="8">
    <location>
        <begin position="100"/>
        <end position="187"/>
    </location>
</feature>
<dbReference type="Pfam" id="PF00153">
    <property type="entry name" value="Mito_carr"/>
    <property type="match status" value="2"/>
</dbReference>
<evidence type="ECO:0008006" key="12">
    <source>
        <dbReference type="Google" id="ProtNLM"/>
    </source>
</evidence>
<evidence type="ECO:0000256" key="4">
    <source>
        <dbReference type="ARBA" id="ARBA00022692"/>
    </source>
</evidence>
<dbReference type="InterPro" id="IPR002067">
    <property type="entry name" value="MCP"/>
</dbReference>
<dbReference type="AlphaFoldDB" id="A0A6I8NCZ5"/>
<keyword evidence="6" id="KW-1133">Transmembrane helix</keyword>
<dbReference type="PROSITE" id="PS50920">
    <property type="entry name" value="SOLCAR"/>
    <property type="match status" value="3"/>
</dbReference>
<dbReference type="GO" id="GO:0035435">
    <property type="term" value="P:phosphate ion transmembrane transport"/>
    <property type="evidence" value="ECO:0000318"/>
    <property type="project" value="GO_Central"/>
</dbReference>
<keyword evidence="7 8" id="KW-0472">Membrane</keyword>
<sequence>MPEKRVTRWYFGGVAACGAACVTHPLDLLKVHLQTQQKARLGFASMAVRVVSNDGFLALYCGLSASVCRQLTYSLTRFAIYDTAKDYVTGGQTRPLPFYQKVLLAAVGGEWGFAGGFVGSPAEMVNVRSAPPLPSRPKRLTNPIVLPVRSCPAEGFKKLYSGATLASSRGALVTVGQASGYDQAKQLVLATGFLSDNIVTHFVASSVAGVCTTFLCQPIDVVKTRLMNSRDYEGVLHCAMETAKLGPLAFYKGLFPAAIRLMPQTVLTFIFLEQLRKNFGIVVANAPEAGEN</sequence>
<reference evidence="10" key="2">
    <citation type="submission" date="2025-09" db="UniProtKB">
        <authorList>
            <consortium name="Ensembl"/>
        </authorList>
    </citation>
    <scope>IDENTIFICATION</scope>
    <source>
        <strain evidence="10">Glennie</strain>
    </source>
</reference>
<dbReference type="GO" id="GO:0015141">
    <property type="term" value="F:succinate transmembrane transporter activity"/>
    <property type="evidence" value="ECO:0000318"/>
    <property type="project" value="GO_Central"/>
</dbReference>
<dbReference type="GO" id="GO:0071423">
    <property type="term" value="P:malate transmembrane transport"/>
    <property type="evidence" value="ECO:0000318"/>
    <property type="project" value="GO_Central"/>
</dbReference>
<dbReference type="InterPro" id="IPR050391">
    <property type="entry name" value="Mito_Metabolite_Transporter"/>
</dbReference>
<evidence type="ECO:0000256" key="3">
    <source>
        <dbReference type="ARBA" id="ARBA00022448"/>
    </source>
</evidence>
<name>A0A6I8NCZ5_ORNAN</name>
<comment type="subcellular location">
    <subcellularLocation>
        <location evidence="1">Membrane</location>
        <topology evidence="1">Multi-pass membrane protein</topology>
    </subcellularLocation>
</comment>
<gene>
    <name evidence="10" type="primary">LOC107547415</name>
</gene>
<dbReference type="SUPFAM" id="SSF103506">
    <property type="entry name" value="Mitochondrial carrier"/>
    <property type="match status" value="1"/>
</dbReference>
<dbReference type="GO" id="GO:0016020">
    <property type="term" value="C:membrane"/>
    <property type="evidence" value="ECO:0007669"/>
    <property type="project" value="UniProtKB-SubCell"/>
</dbReference>
<dbReference type="OMA" id="MQLQETH"/>
<dbReference type="InterPro" id="IPR023395">
    <property type="entry name" value="MCP_dom_sf"/>
</dbReference>